<dbReference type="Pfam" id="PF13692">
    <property type="entry name" value="Glyco_trans_1_4"/>
    <property type="match status" value="1"/>
</dbReference>
<dbReference type="AlphaFoldDB" id="A0A433V2D7"/>
<dbReference type="OrthoDB" id="9768685at2"/>
<evidence type="ECO:0000259" key="1">
    <source>
        <dbReference type="Pfam" id="PF13439"/>
    </source>
</evidence>
<keyword evidence="2" id="KW-0808">Transferase</keyword>
<gene>
    <name evidence="2" type="ORF">DSM106972_076860</name>
</gene>
<dbReference type="RefSeq" id="WP_127085765.1">
    <property type="nucleotide sequence ID" value="NZ_RSCL01000025.1"/>
</dbReference>
<sequence length="419" mass="47150">MKVAIISKSDRKGGGASRVAEDLAIWLNEAGHYADHFIAMNCKEPESFQHNVYGKNLNLKICKKIHKISYKYGFPEIIPIEYFLNHNQFIDKYDVIHFHDLYTAISPLTLALTSRHKPTFFTIHDCSAFTGGCLYPMDCNKFISNCYQCPQLPIGENQTTIPDHTREIQVIKRWIANKFSIKYIFPSHWMLQEAQKVLDFKLEPILIPYGLDLKPFLNISRPEAKTRLGVPENRKVITLSAHVLHDPRKGVKYAISAIKSVCELSPFIIVVGICNDELRQALNGFDIRETGFISNQNDLALAYIASDLIMFCTLADNLPLTILEAMAASTPVVAFATGGVPEMIQNGRNSILVQTGDQLGLNQALRKALLSDNLHALGQQARKDVENNFSKKEFINKHLRLYQNISSVATQETKGVLAT</sequence>
<name>A0A433V2D7_9CYAN</name>
<dbReference type="Gene3D" id="3.40.50.2000">
    <property type="entry name" value="Glycogen Phosphorylase B"/>
    <property type="match status" value="2"/>
</dbReference>
<dbReference type="PANTHER" id="PTHR12526">
    <property type="entry name" value="GLYCOSYLTRANSFERASE"/>
    <property type="match status" value="1"/>
</dbReference>
<dbReference type="InterPro" id="IPR028098">
    <property type="entry name" value="Glyco_trans_4-like_N"/>
</dbReference>
<dbReference type="Proteomes" id="UP000271624">
    <property type="component" value="Unassembled WGS sequence"/>
</dbReference>
<feature type="domain" description="Glycosyltransferase subfamily 4-like N-terminal" evidence="1">
    <location>
        <begin position="14"/>
        <end position="213"/>
    </location>
</feature>
<dbReference type="Pfam" id="PF13439">
    <property type="entry name" value="Glyco_transf_4"/>
    <property type="match status" value="1"/>
</dbReference>
<comment type="caution">
    <text evidence="2">The sequence shown here is derived from an EMBL/GenBank/DDBJ whole genome shotgun (WGS) entry which is preliminary data.</text>
</comment>
<proteinExistence type="predicted"/>
<reference evidence="2" key="1">
    <citation type="submission" date="2018-12" db="EMBL/GenBank/DDBJ databases">
        <authorList>
            <person name="Will S."/>
            <person name="Neumann-Schaal M."/>
            <person name="Henke P."/>
        </authorList>
    </citation>
    <scope>NUCLEOTIDE SEQUENCE</scope>
    <source>
        <strain evidence="2">PCC 7102</strain>
    </source>
</reference>
<evidence type="ECO:0000313" key="3">
    <source>
        <dbReference type="Proteomes" id="UP000271624"/>
    </source>
</evidence>
<dbReference type="SUPFAM" id="SSF53756">
    <property type="entry name" value="UDP-Glycosyltransferase/glycogen phosphorylase"/>
    <property type="match status" value="1"/>
</dbReference>
<protein>
    <submittedName>
        <fullName evidence="2">Glycosyl transferase group 1/2 family protein</fullName>
    </submittedName>
</protein>
<dbReference type="EMBL" id="RSCL01000025">
    <property type="protein sequence ID" value="RUT00238.1"/>
    <property type="molecule type" value="Genomic_DNA"/>
</dbReference>
<organism evidence="2 3">
    <name type="scientific">Dulcicalothrix desertica PCC 7102</name>
    <dbReference type="NCBI Taxonomy" id="232991"/>
    <lineage>
        <taxon>Bacteria</taxon>
        <taxon>Bacillati</taxon>
        <taxon>Cyanobacteriota</taxon>
        <taxon>Cyanophyceae</taxon>
        <taxon>Nostocales</taxon>
        <taxon>Calotrichaceae</taxon>
        <taxon>Dulcicalothrix</taxon>
    </lineage>
</organism>
<dbReference type="GO" id="GO:0016740">
    <property type="term" value="F:transferase activity"/>
    <property type="evidence" value="ECO:0007669"/>
    <property type="project" value="UniProtKB-KW"/>
</dbReference>
<keyword evidence="3" id="KW-1185">Reference proteome</keyword>
<evidence type="ECO:0000313" key="2">
    <source>
        <dbReference type="EMBL" id="RUT00238.1"/>
    </source>
</evidence>
<accession>A0A433V2D7</accession>
<reference evidence="2" key="2">
    <citation type="journal article" date="2019" name="Genome Biol. Evol.">
        <title>Day and night: Metabolic profiles and evolutionary relationships of six axenic non-marine cyanobacteria.</title>
        <authorList>
            <person name="Will S.E."/>
            <person name="Henke P."/>
            <person name="Boedeker C."/>
            <person name="Huang S."/>
            <person name="Brinkmann H."/>
            <person name="Rohde M."/>
            <person name="Jarek M."/>
            <person name="Friedl T."/>
            <person name="Seufert S."/>
            <person name="Schumacher M."/>
            <person name="Overmann J."/>
            <person name="Neumann-Schaal M."/>
            <person name="Petersen J."/>
        </authorList>
    </citation>
    <scope>NUCLEOTIDE SEQUENCE [LARGE SCALE GENOMIC DNA]</scope>
    <source>
        <strain evidence="2">PCC 7102</strain>
    </source>
</reference>